<evidence type="ECO:0000313" key="2">
    <source>
        <dbReference type="Proteomes" id="UP000198393"/>
    </source>
</evidence>
<evidence type="ECO:0000313" key="1">
    <source>
        <dbReference type="EMBL" id="SNS60292.1"/>
    </source>
</evidence>
<reference evidence="1 2" key="1">
    <citation type="submission" date="2017-06" db="EMBL/GenBank/DDBJ databases">
        <authorList>
            <person name="Kim H.J."/>
            <person name="Triplett B.A."/>
        </authorList>
    </citation>
    <scope>NUCLEOTIDE SEQUENCE [LARGE SCALE GENOMIC DNA]</scope>
    <source>
        <strain evidence="1 2">DSM 19307</strain>
    </source>
</reference>
<gene>
    <name evidence="1" type="ORF">SAMN05421640_0829</name>
</gene>
<proteinExistence type="predicted"/>
<dbReference type="AlphaFoldDB" id="A0A239FVT4"/>
<dbReference type="RefSeq" id="WP_089355571.1">
    <property type="nucleotide sequence ID" value="NZ_FZPD01000001.1"/>
</dbReference>
<name>A0A239FVT4_EKHLU</name>
<protein>
    <submittedName>
        <fullName evidence="1">WbqC-like protein family protein</fullName>
    </submittedName>
</protein>
<keyword evidence="2" id="KW-1185">Reference proteome</keyword>
<dbReference type="InterPro" id="IPR014985">
    <property type="entry name" value="WbqC"/>
</dbReference>
<dbReference type="Proteomes" id="UP000198393">
    <property type="component" value="Unassembled WGS sequence"/>
</dbReference>
<dbReference type="EMBL" id="FZPD01000001">
    <property type="protein sequence ID" value="SNS60292.1"/>
    <property type="molecule type" value="Genomic_DNA"/>
</dbReference>
<sequence length="205" mass="24095">MSKIIIEPHYLGSLEYYALLMQFEEVCLEINDSFPKQTYRNRAHFLTANKVQTLVIPVRFENGSPTKDVQIDHSQRWLKDHWGAFYSAYGKAPFFEYFSEDFKNIWDNKISSLIELNLAFMEMVFKVLQRKPTITYTAGYEARPHNDFRNVVNPKKPFSDRKIYSPYPYPQLFGDTFVPNLSIVDLIMCEGPNAAQILMNSFYRD</sequence>
<accession>A0A239FVT4</accession>
<dbReference type="Pfam" id="PF08889">
    <property type="entry name" value="WbqC"/>
    <property type="match status" value="2"/>
</dbReference>
<dbReference type="OrthoDB" id="1523452at2"/>
<organism evidence="1 2">
    <name type="scientific">Ekhidna lutea</name>
    <dbReference type="NCBI Taxonomy" id="447679"/>
    <lineage>
        <taxon>Bacteria</taxon>
        <taxon>Pseudomonadati</taxon>
        <taxon>Bacteroidota</taxon>
        <taxon>Cytophagia</taxon>
        <taxon>Cytophagales</taxon>
        <taxon>Reichenbachiellaceae</taxon>
        <taxon>Ekhidna</taxon>
    </lineage>
</organism>